<dbReference type="GO" id="GO:0003774">
    <property type="term" value="F:cytoskeletal motor activity"/>
    <property type="evidence" value="ECO:0007669"/>
    <property type="project" value="InterPro"/>
</dbReference>
<evidence type="ECO:0000313" key="7">
    <source>
        <dbReference type="Proteomes" id="UP000315364"/>
    </source>
</evidence>
<organism evidence="6 7">
    <name type="scientific">Devosia ginsengisoli</name>
    <dbReference type="NCBI Taxonomy" id="400770"/>
    <lineage>
        <taxon>Bacteria</taxon>
        <taxon>Pseudomonadati</taxon>
        <taxon>Pseudomonadota</taxon>
        <taxon>Alphaproteobacteria</taxon>
        <taxon>Hyphomicrobiales</taxon>
        <taxon>Devosiaceae</taxon>
        <taxon>Devosia</taxon>
    </lineage>
</organism>
<keyword evidence="7" id="KW-1185">Reference proteome</keyword>
<dbReference type="Proteomes" id="UP000315364">
    <property type="component" value="Chromosome"/>
</dbReference>
<gene>
    <name evidence="4 6" type="primary">fliE</name>
    <name evidence="6" type="ORF">FPZ08_08430</name>
</gene>
<comment type="subcellular location">
    <subcellularLocation>
        <location evidence="1 4">Bacterial flagellum basal body</location>
    </subcellularLocation>
</comment>
<dbReference type="InterPro" id="IPR001624">
    <property type="entry name" value="FliE"/>
</dbReference>
<dbReference type="HAMAP" id="MF_00724">
    <property type="entry name" value="FliE"/>
    <property type="match status" value="1"/>
</dbReference>
<dbReference type="EMBL" id="CP042304">
    <property type="protein sequence ID" value="QDZ10775.1"/>
    <property type="molecule type" value="Genomic_DNA"/>
</dbReference>
<sequence>MAVNTPFNAATVAYGNAQRLINQAARPQTDLTALANPSGGPNFADMLAQQVQGVIDTGATSDQMAIDMVNGKANVVDMVTALSETEIAIESMVTVRDRVISAYEEIMRMPI</sequence>
<dbReference type="AlphaFoldDB" id="A0A5B8LSP9"/>
<evidence type="ECO:0000256" key="2">
    <source>
        <dbReference type="ARBA" id="ARBA00009272"/>
    </source>
</evidence>
<dbReference type="GO" id="GO:0005198">
    <property type="term" value="F:structural molecule activity"/>
    <property type="evidence" value="ECO:0007669"/>
    <property type="project" value="UniProtKB-UniRule"/>
</dbReference>
<keyword evidence="6" id="KW-0966">Cell projection</keyword>
<evidence type="ECO:0000256" key="5">
    <source>
        <dbReference type="NCBIfam" id="TIGR00205"/>
    </source>
</evidence>
<accession>A0A5B8LSP9</accession>
<dbReference type="GO" id="GO:0009425">
    <property type="term" value="C:bacterial-type flagellum basal body"/>
    <property type="evidence" value="ECO:0007669"/>
    <property type="project" value="UniProtKB-SubCell"/>
</dbReference>
<dbReference type="KEGG" id="dea:FPZ08_08430"/>
<dbReference type="PANTHER" id="PTHR34653">
    <property type="match status" value="1"/>
</dbReference>
<proteinExistence type="inferred from homology"/>
<name>A0A5B8LSP9_9HYPH</name>
<evidence type="ECO:0000256" key="3">
    <source>
        <dbReference type="ARBA" id="ARBA00023143"/>
    </source>
</evidence>
<keyword evidence="6" id="KW-0282">Flagellum</keyword>
<dbReference type="NCBIfam" id="TIGR00205">
    <property type="entry name" value="fliE"/>
    <property type="match status" value="1"/>
</dbReference>
<dbReference type="OrthoDB" id="8481852at2"/>
<protein>
    <recommendedName>
        <fullName evidence="4 5">Flagellar hook-basal body complex protein FliE</fullName>
    </recommendedName>
</protein>
<comment type="similarity">
    <text evidence="2 4">Belongs to the FliE family.</text>
</comment>
<evidence type="ECO:0000256" key="4">
    <source>
        <dbReference type="HAMAP-Rule" id="MF_00724"/>
    </source>
</evidence>
<dbReference type="PANTHER" id="PTHR34653:SF1">
    <property type="entry name" value="FLAGELLAR HOOK-BASAL BODY COMPLEX PROTEIN FLIE"/>
    <property type="match status" value="1"/>
</dbReference>
<dbReference type="GO" id="GO:0071973">
    <property type="term" value="P:bacterial-type flagellum-dependent cell motility"/>
    <property type="evidence" value="ECO:0007669"/>
    <property type="project" value="InterPro"/>
</dbReference>
<evidence type="ECO:0000313" key="6">
    <source>
        <dbReference type="EMBL" id="QDZ10775.1"/>
    </source>
</evidence>
<keyword evidence="3 4" id="KW-0975">Bacterial flagellum</keyword>
<dbReference type="PRINTS" id="PR01006">
    <property type="entry name" value="FLGHOOKFLIE"/>
</dbReference>
<reference evidence="6 7" key="1">
    <citation type="submission" date="2019-07" db="EMBL/GenBank/DDBJ databases">
        <title>Full genome sequence of Devosia sp. Gsoil 520.</title>
        <authorList>
            <person name="Im W.-T."/>
        </authorList>
    </citation>
    <scope>NUCLEOTIDE SEQUENCE [LARGE SCALE GENOMIC DNA]</scope>
    <source>
        <strain evidence="6 7">Gsoil 520</strain>
    </source>
</reference>
<dbReference type="Pfam" id="PF02049">
    <property type="entry name" value="FliE"/>
    <property type="match status" value="1"/>
</dbReference>
<dbReference type="RefSeq" id="WP_146289561.1">
    <property type="nucleotide sequence ID" value="NZ_CP042304.1"/>
</dbReference>
<keyword evidence="6" id="KW-0969">Cilium</keyword>
<evidence type="ECO:0000256" key="1">
    <source>
        <dbReference type="ARBA" id="ARBA00004117"/>
    </source>
</evidence>